<organism evidence="1 2">
    <name type="scientific">Acinetobacter soli</name>
    <dbReference type="NCBI Taxonomy" id="487316"/>
    <lineage>
        <taxon>Bacteria</taxon>
        <taxon>Pseudomonadati</taxon>
        <taxon>Pseudomonadota</taxon>
        <taxon>Gammaproteobacteria</taxon>
        <taxon>Moraxellales</taxon>
        <taxon>Moraxellaceae</taxon>
        <taxon>Acinetobacter</taxon>
    </lineage>
</organism>
<evidence type="ECO:0000313" key="1">
    <source>
        <dbReference type="EMBL" id="APV37678.1"/>
    </source>
</evidence>
<protein>
    <submittedName>
        <fullName evidence="1">Uncharacterized protein</fullName>
    </submittedName>
</protein>
<name>A0A1P8EN74_9GAMM</name>
<sequence>MAYQITADPINKSKPKTIYVDKSRLGQLNDHLKVRIRLCDKLGNFIEDSTEQIVCLGIEGELSIDNQYSTPFENSNPEQKLPTLMGQLQSGDWVNTLTSVLGSTVGAQLSTNQIEKLNALEGRSNLTKLNSTQIYVSTQSIAMPFTLMFEAWADAKTEVEDQLDLLKKWSLPISLSDQSLISSVAENPSLTSLFPSEVPPFVSISYGGKRYAPMLIGNFSEPLAKPKDKDGNRLLVVAQTSFMSRTAWDKNNISGLYNLG</sequence>
<keyword evidence="1" id="KW-0614">Plasmid</keyword>
<geneLocation type="plasmid" evidence="2">
    <name>pgfj2</name>
</geneLocation>
<dbReference type="RefSeq" id="WP_076033686.1">
    <property type="nucleotide sequence ID" value="NZ_CP016898.1"/>
</dbReference>
<gene>
    <name evidence="1" type="ORF">BEN76_16640</name>
</gene>
<dbReference type="EMBL" id="CP016898">
    <property type="protein sequence ID" value="APV37678.1"/>
    <property type="molecule type" value="Genomic_DNA"/>
</dbReference>
<accession>A0A1P8EN74</accession>
<dbReference type="AlphaFoldDB" id="A0A1P8EN74"/>
<proteinExistence type="predicted"/>
<reference evidence="1 2" key="1">
    <citation type="submission" date="2016-08" db="EMBL/GenBank/DDBJ databases">
        <title>Complete genome sequence of Acinetobacter baylyi strain GFJ2.</title>
        <authorList>
            <person name="Tabata M."/>
            <person name="Kuboki S."/>
            <person name="Gibu N."/>
            <person name="Kinouchi Y."/>
            <person name="Vangnai A."/>
            <person name="Kasai D."/>
            <person name="Fukuda M."/>
        </authorList>
    </citation>
    <scope>NUCLEOTIDE SEQUENCE [LARGE SCALE GENOMIC DNA]</scope>
    <source>
        <strain evidence="1 2">GFJ2</strain>
        <plasmid evidence="2">Plasmid pgfj2</plasmid>
    </source>
</reference>
<dbReference type="KEGG" id="asol:BEN76_16640"/>
<dbReference type="Proteomes" id="UP000185674">
    <property type="component" value="Plasmid pGFJ2"/>
</dbReference>
<evidence type="ECO:0000313" key="2">
    <source>
        <dbReference type="Proteomes" id="UP000185674"/>
    </source>
</evidence>